<dbReference type="GeneID" id="93682501"/>
<evidence type="ECO:0000256" key="2">
    <source>
        <dbReference type="ARBA" id="ARBA00022643"/>
    </source>
</evidence>
<protein>
    <submittedName>
        <fullName evidence="4">Flavodoxin family protein</fullName>
    </submittedName>
</protein>
<dbReference type="Gene3D" id="3.40.50.360">
    <property type="match status" value="1"/>
</dbReference>
<evidence type="ECO:0000256" key="1">
    <source>
        <dbReference type="ARBA" id="ARBA00022630"/>
    </source>
</evidence>
<dbReference type="GO" id="GO:0016491">
    <property type="term" value="F:oxidoreductase activity"/>
    <property type="evidence" value="ECO:0007669"/>
    <property type="project" value="InterPro"/>
</dbReference>
<dbReference type="InterPro" id="IPR051796">
    <property type="entry name" value="ISF_SsuE-like"/>
</dbReference>
<dbReference type="PANTHER" id="PTHR43278:SF4">
    <property type="entry name" value="NAD(P)H-DEPENDENT FMN-CONTAINING OXIDOREDUCTASE YWQN-RELATED"/>
    <property type="match status" value="1"/>
</dbReference>
<reference evidence="4" key="1">
    <citation type="submission" date="2020-12" db="EMBL/GenBank/DDBJ databases">
        <title>PHA producing bacteria isolated from mangrove.</title>
        <authorList>
            <person name="Zheng W."/>
            <person name="Yu S."/>
            <person name="Huang Y."/>
        </authorList>
    </citation>
    <scope>NUCLEOTIDE SEQUENCE</scope>
    <source>
        <strain evidence="4">GN22-4</strain>
    </source>
</reference>
<comment type="caution">
    <text evidence="4">The sequence shown here is derived from an EMBL/GenBank/DDBJ whole genome shotgun (WGS) entry which is preliminary data.</text>
</comment>
<dbReference type="AlphaFoldDB" id="A0A8I1MFZ9"/>
<evidence type="ECO:0000313" key="4">
    <source>
        <dbReference type="EMBL" id="MBN8252054.1"/>
    </source>
</evidence>
<dbReference type="PANTHER" id="PTHR43278">
    <property type="entry name" value="NAD(P)H-DEPENDENT FMN-CONTAINING OXIDOREDUCTASE YWQN-RELATED"/>
    <property type="match status" value="1"/>
</dbReference>
<name>A0A8I1MFZ9_9BACI</name>
<evidence type="ECO:0000313" key="5">
    <source>
        <dbReference type="Proteomes" id="UP000664578"/>
    </source>
</evidence>
<dbReference type="RefSeq" id="WP_206782615.1">
    <property type="nucleotide sequence ID" value="NZ_CP060274.1"/>
</dbReference>
<accession>A0A8I1MFZ9</accession>
<dbReference type="SUPFAM" id="SSF52218">
    <property type="entry name" value="Flavoproteins"/>
    <property type="match status" value="1"/>
</dbReference>
<dbReference type="Proteomes" id="UP000664578">
    <property type="component" value="Unassembled WGS sequence"/>
</dbReference>
<keyword evidence="2" id="KW-0288">FMN</keyword>
<dbReference type="Pfam" id="PF03358">
    <property type="entry name" value="FMN_red"/>
    <property type="match status" value="1"/>
</dbReference>
<dbReference type="EMBL" id="JAEMWV010000005">
    <property type="protein sequence ID" value="MBN8252054.1"/>
    <property type="molecule type" value="Genomic_DNA"/>
</dbReference>
<keyword evidence="1" id="KW-0285">Flavoprotein</keyword>
<sequence length="182" mass="20924">MSIAVLYGGNRPGGNTETLTKKVIEGIEVTEIHLKDYIIQPIEDKRHDEAGFPEINDDYNKIIDEVLRHDTLIFSTPIYWYTMTGVMKNFIDRWSHSMRDVNYPEFKQQMAGKHAYVVTVGGDNPYLKGLPLIQQFQYIFDFMNMNFQGYIIGEGNKPGDILSDKRALFAASEINKKLKSHV</sequence>
<feature type="domain" description="NADPH-dependent FMN reductase-like" evidence="3">
    <location>
        <begin position="1"/>
        <end position="124"/>
    </location>
</feature>
<dbReference type="InterPro" id="IPR005025">
    <property type="entry name" value="FMN_Rdtase-like_dom"/>
</dbReference>
<dbReference type="InterPro" id="IPR029039">
    <property type="entry name" value="Flavoprotein-like_sf"/>
</dbReference>
<gene>
    <name evidence="4" type="ORF">JF537_10745</name>
</gene>
<evidence type="ECO:0000259" key="3">
    <source>
        <dbReference type="Pfam" id="PF03358"/>
    </source>
</evidence>
<organism evidence="4 5">
    <name type="scientific">Priestia flexa</name>
    <dbReference type="NCBI Taxonomy" id="86664"/>
    <lineage>
        <taxon>Bacteria</taxon>
        <taxon>Bacillati</taxon>
        <taxon>Bacillota</taxon>
        <taxon>Bacilli</taxon>
        <taxon>Bacillales</taxon>
        <taxon>Bacillaceae</taxon>
        <taxon>Priestia</taxon>
    </lineage>
</organism>
<proteinExistence type="predicted"/>